<feature type="coiled-coil region" evidence="1">
    <location>
        <begin position="7"/>
        <end position="111"/>
    </location>
</feature>
<protein>
    <submittedName>
        <fullName evidence="2">Uncharacterized protein</fullName>
    </submittedName>
</protein>
<dbReference type="Proteomes" id="UP000019248">
    <property type="component" value="Unassembled WGS sequence"/>
</dbReference>
<keyword evidence="1" id="KW-0175">Coiled coil</keyword>
<sequence length="145" mass="17620">MLLRAKLEKLEYTSENQKKTMDHLNRKLTSLEAKRQALIAEKQQLQKQLRCEEMLMQQVKAAKTELADYKFKIITLIDSEKEPLIDIQKENEEQLKMLGQQEKELVSLRAERDYFKNRYNQIMKTRIMDWIGKYWRIRKKLRSKK</sequence>
<dbReference type="AlphaFoldDB" id="W7D6E3"/>
<evidence type="ECO:0000256" key="1">
    <source>
        <dbReference type="SAM" id="Coils"/>
    </source>
</evidence>
<dbReference type="PATRIC" id="fig|1265816.5.peg.1801"/>
<dbReference type="EMBL" id="AODL01000010">
    <property type="protein sequence ID" value="EUJ44767.1"/>
    <property type="molecule type" value="Genomic_DNA"/>
</dbReference>
<reference evidence="2 3" key="1">
    <citation type="journal article" date="2014" name="Int. J. Syst. Evol. Microbiol.">
        <title>Listeria floridensis sp. nov., Listeria aquatica sp. nov., Listeria cornellensis sp. nov., Listeria riparia sp. nov. and Listeria grandensis sp. nov., from agricultural and natural environments.</title>
        <authorList>
            <person name="den Bakker H.C."/>
            <person name="Warchocki S."/>
            <person name="Wright E.M."/>
            <person name="Allred A.F."/>
            <person name="Ahlstrom C."/>
            <person name="Manuel C.S."/>
            <person name="Stasiewicz M.J."/>
            <person name="Burrell A."/>
            <person name="Roof S."/>
            <person name="Strawn L."/>
            <person name="Fortes E.D."/>
            <person name="Nightingale K.K."/>
            <person name="Kephart D."/>
            <person name="Wiedmann M."/>
        </authorList>
    </citation>
    <scope>NUCLEOTIDE SEQUENCE [LARGE SCALE GENOMIC DNA]</scope>
    <source>
        <strain evidence="2 3">FSL S10-1204</strain>
    </source>
</reference>
<accession>W7D6E3</accession>
<proteinExistence type="predicted"/>
<evidence type="ECO:0000313" key="3">
    <source>
        <dbReference type="Proteomes" id="UP000019248"/>
    </source>
</evidence>
<keyword evidence="3" id="KW-1185">Reference proteome</keyword>
<comment type="caution">
    <text evidence="2">The sequence shown here is derived from an EMBL/GenBank/DDBJ whole genome shotgun (WGS) entry which is preliminary data.</text>
</comment>
<gene>
    <name evidence="2" type="ORF">PRIP_09107</name>
</gene>
<evidence type="ECO:0000313" key="2">
    <source>
        <dbReference type="EMBL" id="EUJ44767.1"/>
    </source>
</evidence>
<organism evidence="2 3">
    <name type="scientific">Listeria riparia FSL S10-1204</name>
    <dbReference type="NCBI Taxonomy" id="1265816"/>
    <lineage>
        <taxon>Bacteria</taxon>
        <taxon>Bacillati</taxon>
        <taxon>Bacillota</taxon>
        <taxon>Bacilli</taxon>
        <taxon>Bacillales</taxon>
        <taxon>Listeriaceae</taxon>
        <taxon>Listeria</taxon>
    </lineage>
</organism>
<name>W7D6E3_9LIST</name>